<evidence type="ECO:0000313" key="4">
    <source>
        <dbReference type="EMBL" id="SVP92820.1"/>
    </source>
</evidence>
<dbReference type="GO" id="GO:0006886">
    <property type="term" value="P:intracellular protein transport"/>
    <property type="evidence" value="ECO:0007669"/>
    <property type="project" value="UniProtKB-UniRule"/>
</dbReference>
<dbReference type="InterPro" id="IPR012331">
    <property type="entry name" value="Clathrin_H-chain_linker"/>
</dbReference>
<reference evidence="4" key="1">
    <citation type="submission" date="2018-07" db="EMBL/GenBank/DDBJ databases">
        <authorList>
            <person name="Quirk P.G."/>
            <person name="Krulwich T.A."/>
        </authorList>
    </citation>
    <scope>NUCLEOTIDE SEQUENCE</scope>
    <source>
        <strain evidence="4">Anand</strain>
    </source>
</reference>
<dbReference type="GO" id="GO:0016192">
    <property type="term" value="P:vesicle-mediated transport"/>
    <property type="evidence" value="ECO:0007669"/>
    <property type="project" value="InterPro"/>
</dbReference>
<dbReference type="Pfam" id="PF13838">
    <property type="entry name" value="Clathrin_H_link"/>
    <property type="match status" value="1"/>
</dbReference>
<dbReference type="InterPro" id="IPR011990">
    <property type="entry name" value="TPR-like_helical_dom_sf"/>
</dbReference>
<dbReference type="EMBL" id="UIVT01000003">
    <property type="protein sequence ID" value="SVP93622.1"/>
    <property type="molecule type" value="Genomic_DNA"/>
</dbReference>
<feature type="repeat" description="CHCR" evidence="2">
    <location>
        <begin position="1224"/>
        <end position="1451"/>
    </location>
</feature>
<dbReference type="SUPFAM" id="SSF48371">
    <property type="entry name" value="ARM repeat"/>
    <property type="match status" value="4"/>
</dbReference>
<dbReference type="Gene3D" id="1.25.40.30">
    <property type="match status" value="1"/>
</dbReference>
<dbReference type="InterPro" id="IPR016024">
    <property type="entry name" value="ARM-type_fold"/>
</dbReference>
<dbReference type="Gene3D" id="2.130.10.110">
    <property type="entry name" value="Clathrin heavy-chain terminal domain"/>
    <property type="match status" value="1"/>
</dbReference>
<dbReference type="GO" id="GO:0030130">
    <property type="term" value="C:clathrin coat of trans-Golgi network vesicle"/>
    <property type="evidence" value="ECO:0007669"/>
    <property type="project" value="InterPro"/>
</dbReference>
<comment type="subcellular location">
    <subcellularLocation>
        <location evidence="1">Cytoplasmic vesicle membrane</location>
        <topology evidence="1">Peripheral membrane protein</topology>
        <orientation evidence="1">Cytoplasmic side</orientation>
    </subcellularLocation>
    <subcellularLocation>
        <location evidence="1">Membrane</location>
        <location evidence="1">Coated pit</location>
        <topology evidence="1">Peripheral membrane protein</topology>
        <orientation evidence="1">Cytoplasmic side</orientation>
    </subcellularLocation>
</comment>
<evidence type="ECO:0000256" key="1">
    <source>
        <dbReference type="PIRNR" id="PIRNR002290"/>
    </source>
</evidence>
<evidence type="ECO:0000313" key="5">
    <source>
        <dbReference type="EMBL" id="SVP93622.1"/>
    </source>
</evidence>
<dbReference type="EMBL" id="UIVS01000003">
    <property type="protein sequence ID" value="SVP92820.1"/>
    <property type="molecule type" value="Genomic_DNA"/>
</dbReference>
<dbReference type="GO" id="GO:0032051">
    <property type="term" value="F:clathrin light chain binding"/>
    <property type="evidence" value="ECO:0007669"/>
    <property type="project" value="InterPro"/>
</dbReference>
<dbReference type="InterPro" id="IPR055358">
    <property type="entry name" value="CHCR"/>
</dbReference>
<dbReference type="InterPro" id="IPR016341">
    <property type="entry name" value="Clathrin_heavy_chain"/>
</dbReference>
<dbReference type="PIRSF" id="PIRSF002290">
    <property type="entry name" value="Clathrin_H_chain"/>
    <property type="match status" value="1"/>
</dbReference>
<dbReference type="PANTHER" id="PTHR10292:SF1">
    <property type="entry name" value="CLATHRIN HEAVY CHAIN"/>
    <property type="match status" value="1"/>
</dbReference>
<feature type="repeat" description="CHCR" evidence="2">
    <location>
        <begin position="1085"/>
        <end position="1223"/>
    </location>
</feature>
<comment type="similarity">
    <text evidence="1">Belongs to the clathrin heavy chain family.</text>
</comment>
<keyword evidence="1" id="KW-0168">Coated pit</keyword>
<organism evidence="4">
    <name type="scientific">Theileria annulata</name>
    <dbReference type="NCBI Taxonomy" id="5874"/>
    <lineage>
        <taxon>Eukaryota</taxon>
        <taxon>Sar</taxon>
        <taxon>Alveolata</taxon>
        <taxon>Apicomplexa</taxon>
        <taxon>Aconoidasida</taxon>
        <taxon>Piroplasmida</taxon>
        <taxon>Theileriidae</taxon>
        <taxon>Theileria</taxon>
    </lineage>
</organism>
<protein>
    <recommendedName>
        <fullName evidence="1">Clathrin heavy chain</fullName>
    </recommendedName>
</protein>
<evidence type="ECO:0000256" key="2">
    <source>
        <dbReference type="PROSITE-ProRule" id="PRU01006"/>
    </source>
</evidence>
<dbReference type="VEuPathDB" id="PiroplasmaDB:TA04775"/>
<dbReference type="Gene3D" id="1.25.40.10">
    <property type="entry name" value="Tetratricopeptide repeat domain"/>
    <property type="match status" value="1"/>
</dbReference>
<dbReference type="GO" id="GO:0030132">
    <property type="term" value="C:clathrin coat of coated pit"/>
    <property type="evidence" value="ECO:0007669"/>
    <property type="project" value="InterPro"/>
</dbReference>
<dbReference type="PROSITE" id="PS50236">
    <property type="entry name" value="CHCR"/>
    <property type="match status" value="3"/>
</dbReference>
<feature type="region of interest" description="Disordered" evidence="3">
    <location>
        <begin position="1382"/>
        <end position="1402"/>
    </location>
</feature>
<comment type="function">
    <text evidence="1">Clathrin is the major protein of the polyhedral coat of coated pits and vesicles.</text>
</comment>
<dbReference type="InterPro" id="IPR000547">
    <property type="entry name" value="Clathrin_H-chain/VPS_repeat"/>
</dbReference>
<keyword evidence="1" id="KW-0472">Membrane</keyword>
<feature type="repeat" description="CHCR" evidence="2">
    <location>
        <begin position="1675"/>
        <end position="1822"/>
    </location>
</feature>
<name>A0A3B0MZ50_THEAN</name>
<dbReference type="SUPFAM" id="SSF50989">
    <property type="entry name" value="Clathrin heavy-chain terminal domain"/>
    <property type="match status" value="1"/>
</dbReference>
<dbReference type="SMART" id="SM00299">
    <property type="entry name" value="CLH"/>
    <property type="match status" value="2"/>
</dbReference>
<evidence type="ECO:0000256" key="3">
    <source>
        <dbReference type="SAM" id="MobiDB-lite"/>
    </source>
</evidence>
<dbReference type="Gene3D" id="1.25.40.730">
    <property type="match status" value="1"/>
</dbReference>
<proteinExistence type="inferred from homology"/>
<dbReference type="GO" id="GO:0071439">
    <property type="term" value="C:clathrin complex"/>
    <property type="evidence" value="ECO:0007669"/>
    <property type="project" value="InterPro"/>
</dbReference>
<sequence length="2016" mass="232000">MNNYPIITNTILNLRNLGFVDNNFKFDVLSLEDRYISIKEQDGDNLTVAIIDLYNNNSIIRKPMKAEAAIMNPNKPIIALRAKLDNNYSIQVYLIYTNFSYYQFDQRIIYWKWLNNMELVIITETLVYHWMIGSNPKYMFELTGKLLDSNTKIVGYSSDITNKWCLVFGIYSNDQGVSIDGVIQLYSVDKRQQQLFEGYAGTFTQLRTNNQTLKKSNLLIFCEHKKNTHNIKLHLMDIGSLGQSNSTGTGGSSVGTGNVGTSGVTGGTDILKINCIMERNEEFPNDFPISIHVFDSNGIILILTKNGFAHFYFSNTLTHLFTVRISMYSLFVSCNKKENNKSIGALTVNRIGEVINIIIDENNLLSYLTHLTTQSLEFSVLSGQSGNTGQSGQSGTLEMRLKEVCNDIATCYGIKGSDEILIELFEKYFNNEQYKQAAQIVATLKSNKLRTYDIIQRFKNKSTETGNALSYYFSILLEVDKLNEIESIELIKPVILQNRKELIKKWLENNKLTESETLGDLIYEIDYTIAFKIYNKLHLYQKAINCLLYPITSVTVTGTPNSITTTGPTTTTSTTTTHTTTNTTNEKQIDIIINYIYKIINMVGMDGITIFINELNEKIIIINQLKFDFIINQLDNNLLIKFINNLLIPINISRDGVTITANNTTKRSSTTSPQRGPLNNANTTTTMDIDDIIDTNTNDNIKGTSFGGVVGPSTVTGTVTVENVLLCNIIEIMEKLIEMKKLKEMNEILLDYLKEDLEIHEKLQTRLLQVNIENDKRIGEEILKLDILTKFNKNYIAKLCEDNELYEYSLKYYNDITNIKRILIKGIYFLSQNIINQTLLTFNIQDSLYFLQQLHNEYVGLSGGVGDVSREFGGENEEKNRKVEEKVDRLENIIINICLILYNKINLKEITNILTNKLFYKFFKKLSKQELDEDINEIIIRYMKLCIEYNDIIELENILLYNNNFNLFDAKELIKNSQLSTTKPFIIICYRLNNIHELLLFLFNYYDTVLAQADTNTTNNLTTTTKDITSTSCTGTVGASTVTGTVKEELILKDIKILLEMNPKLLIEVIIILLELSEELINKILINITNITLLKEIIKLIEERHQLIILKPFLEMKCKEINEPILHTALMKIYITLGENPEDYLINNKYYLKEEIANYCQDIDLQLSLLIYKHNSMYEHFIKFSLKHQLYKSLYQFLLKESNIKFYQYYYSNCNDMKEIIKLCIENCNSIEISVLIKFLLSENLNEDLIILLEGLLLNQTEFTNNSNLQNLLLATTIKTYSNQLDDLNQLDYYSISDSNRLDVSTKFSDSTHRDDPTQLDGLSKLEYYLNKLNNYDVNSLAKLANDLKLHYSAFLIYNKSNKYNEAFNQLILLHTKSTEGTKVEGKGTRNEEVKEVTKSEGVEDTSTVGASTVTEKILKLMYKYSEEINNEMIWFKLGKIYLENNKLKESINCYLKSKNFTHHHEIKLKLMNNQINNQINNQNNNENDELLLFWLLETNKIKPTSELIIDLLIHLAKLRFLQHFNFLINSSVTVTGTTGTGTEVTGTKDISSTTGTVGARTVTEEKGTNSTAMECTGIIGTDPVMDLSNICIDNMKIDLNIVGNELIKLGLYMEAIQVFIKMNNYNKLAICYIEINKYNEACEAALMSKNPKILKQTFDYLIQHFGNVDNKLLNRVGIELLNYPEFLVSVVASYESMGLFDDLIELLRNTTKTVATSTELAICIAKYHPEELMEHLRNVAFESNSLNISKTARECSNLWLWREAVFLYTIDDSDKAILSMILHPECFEEQLFFRTLANVSNTEVIYKALYFYIQQYPTAVNKLLSCVKFKLDTGRVIKILRNNNCLQLAKEYFQQSDRNSQQINDTLYEIYVEEHDYESLEQDVSKYINYDYMKLCTLLEEHPLARMREIGAKILSRHNHYSRASIIYMKNNNYIKAIDCARLSKSTQLVHETINNLILKEELNYLLVALVINFHLLDLPMVLESVWLNNVNLDVIMPLIIHLQRFINYKKPNSH</sequence>
<accession>A0A3B0MZ50</accession>
<dbReference type="PANTHER" id="PTHR10292">
    <property type="entry name" value="CLATHRIN HEAVY CHAIN RELATED"/>
    <property type="match status" value="1"/>
</dbReference>
<dbReference type="Pfam" id="PF00637">
    <property type="entry name" value="Clathrin"/>
    <property type="match status" value="5"/>
</dbReference>
<dbReference type="InterPro" id="IPR016025">
    <property type="entry name" value="Clathrin_H-chain_N"/>
</dbReference>
<dbReference type="GO" id="GO:0005198">
    <property type="term" value="F:structural molecule activity"/>
    <property type="evidence" value="ECO:0007669"/>
    <property type="project" value="InterPro"/>
</dbReference>
<keyword evidence="1" id="KW-0968">Cytoplasmic vesicle</keyword>
<gene>
    <name evidence="5" type="ORF">TAT_000261500</name>
    <name evidence="4" type="ORF">TAV_000261800</name>
</gene>